<proteinExistence type="predicted"/>
<protein>
    <submittedName>
        <fullName evidence="1">Uncharacterized protein</fullName>
    </submittedName>
</protein>
<sequence>MDFAFFVVNFGYTKGDYDELTRREKAFIYKAWENKIVSETTHIYNAAFTAGYNVNRPKRKRALKLWRKAGVMKANMETVEENLKIAEEVEKKEGKGWVQRIFEANGLKLPERRKNG</sequence>
<organism evidence="1">
    <name type="scientific">Siphoviridae sp. ctnNB1</name>
    <dbReference type="NCBI Taxonomy" id="2825660"/>
    <lineage>
        <taxon>Viruses</taxon>
        <taxon>Duplodnaviria</taxon>
        <taxon>Heunggongvirae</taxon>
        <taxon>Uroviricota</taxon>
        <taxon>Caudoviricetes</taxon>
    </lineage>
</organism>
<name>A0A8S5UV81_9CAUD</name>
<accession>A0A8S5UV81</accession>
<reference evidence="1" key="1">
    <citation type="journal article" date="2021" name="Proc. Natl. Acad. Sci. U.S.A.">
        <title>A Catalog of Tens of Thousands of Viruses from Human Metagenomes Reveals Hidden Associations with Chronic Diseases.</title>
        <authorList>
            <person name="Tisza M.J."/>
            <person name="Buck C.B."/>
        </authorList>
    </citation>
    <scope>NUCLEOTIDE SEQUENCE</scope>
    <source>
        <strain evidence="1">CtnNB1</strain>
    </source>
</reference>
<dbReference type="EMBL" id="BK016146">
    <property type="protein sequence ID" value="DAF98392.1"/>
    <property type="molecule type" value="Genomic_DNA"/>
</dbReference>
<evidence type="ECO:0000313" key="1">
    <source>
        <dbReference type="EMBL" id="DAF98392.1"/>
    </source>
</evidence>